<keyword evidence="1" id="KW-0812">Transmembrane</keyword>
<organism evidence="2 3">
    <name type="scientific">Mesorhizobium shonense</name>
    <dbReference type="NCBI Taxonomy" id="1209948"/>
    <lineage>
        <taxon>Bacteria</taxon>
        <taxon>Pseudomonadati</taxon>
        <taxon>Pseudomonadota</taxon>
        <taxon>Alphaproteobacteria</taxon>
        <taxon>Hyphomicrobiales</taxon>
        <taxon>Phyllobacteriaceae</taxon>
        <taxon>Mesorhizobium</taxon>
    </lineage>
</organism>
<gene>
    <name evidence="2" type="ORF">ABID26_002382</name>
</gene>
<accession>A0ABV2HR18</accession>
<evidence type="ECO:0008006" key="4">
    <source>
        <dbReference type="Google" id="ProtNLM"/>
    </source>
</evidence>
<protein>
    <recommendedName>
        <fullName evidence="4">DUF3618 domain-containing protein</fullName>
    </recommendedName>
</protein>
<dbReference type="EMBL" id="JBEPLM010000003">
    <property type="protein sequence ID" value="MET3592994.1"/>
    <property type="molecule type" value="Genomic_DNA"/>
</dbReference>
<proteinExistence type="predicted"/>
<reference evidence="2 3" key="1">
    <citation type="submission" date="2024-06" db="EMBL/GenBank/DDBJ databases">
        <title>Genomic Encyclopedia of Type Strains, Phase IV (KMG-IV): sequencing the most valuable type-strain genomes for metagenomic binning, comparative biology and taxonomic classification.</title>
        <authorList>
            <person name="Goeker M."/>
        </authorList>
    </citation>
    <scope>NUCLEOTIDE SEQUENCE [LARGE SCALE GENOMIC DNA]</scope>
    <source>
        <strain evidence="2 3">DSM 29846</strain>
    </source>
</reference>
<evidence type="ECO:0000313" key="2">
    <source>
        <dbReference type="EMBL" id="MET3592994.1"/>
    </source>
</evidence>
<evidence type="ECO:0000313" key="3">
    <source>
        <dbReference type="Proteomes" id="UP001549036"/>
    </source>
</evidence>
<keyword evidence="1" id="KW-0472">Membrane</keyword>
<comment type="caution">
    <text evidence="2">The sequence shown here is derived from an EMBL/GenBank/DDBJ whole genome shotgun (WGS) entry which is preliminary data.</text>
</comment>
<name>A0ABV2HR18_9HYPH</name>
<sequence>MSEDDLQQKIRRQMEEDFRSDPRRAIKQFGLEASLRRGVVRNIVASAVILAGFLIWTAIRH</sequence>
<keyword evidence="3" id="KW-1185">Reference proteome</keyword>
<dbReference type="RefSeq" id="WP_292302659.1">
    <property type="nucleotide sequence ID" value="NZ_JBEPLM010000003.1"/>
</dbReference>
<keyword evidence="1" id="KW-1133">Transmembrane helix</keyword>
<dbReference type="Proteomes" id="UP001549036">
    <property type="component" value="Unassembled WGS sequence"/>
</dbReference>
<feature type="transmembrane region" description="Helical" evidence="1">
    <location>
        <begin position="39"/>
        <end position="59"/>
    </location>
</feature>
<evidence type="ECO:0000256" key="1">
    <source>
        <dbReference type="SAM" id="Phobius"/>
    </source>
</evidence>